<dbReference type="GO" id="GO:0016746">
    <property type="term" value="F:acyltransferase activity"/>
    <property type="evidence" value="ECO:0007669"/>
    <property type="project" value="UniProtKB-KW"/>
</dbReference>
<feature type="region of interest" description="Disordered" evidence="1">
    <location>
        <begin position="180"/>
        <end position="205"/>
    </location>
</feature>
<name>A0ABW7BQC2_9ACTN</name>
<gene>
    <name evidence="3" type="ORF">ACGFYS_12320</name>
</gene>
<evidence type="ECO:0000256" key="1">
    <source>
        <dbReference type="SAM" id="MobiDB-lite"/>
    </source>
</evidence>
<dbReference type="InterPro" id="IPR000182">
    <property type="entry name" value="GNAT_dom"/>
</dbReference>
<dbReference type="Pfam" id="PF13302">
    <property type="entry name" value="Acetyltransf_3"/>
    <property type="match status" value="1"/>
</dbReference>
<dbReference type="InterPro" id="IPR051908">
    <property type="entry name" value="Ribosomal_N-acetyltransferase"/>
</dbReference>
<dbReference type="Proteomes" id="UP001604282">
    <property type="component" value="Unassembled WGS sequence"/>
</dbReference>
<dbReference type="InterPro" id="IPR016181">
    <property type="entry name" value="Acyl_CoA_acyltransferase"/>
</dbReference>
<evidence type="ECO:0000259" key="2">
    <source>
        <dbReference type="PROSITE" id="PS51186"/>
    </source>
</evidence>
<dbReference type="EC" id="2.3.-.-" evidence="3"/>
<dbReference type="SUPFAM" id="SSF55729">
    <property type="entry name" value="Acyl-CoA N-acyltransferases (Nat)"/>
    <property type="match status" value="1"/>
</dbReference>
<proteinExistence type="predicted"/>
<feature type="domain" description="N-acetyltransferase" evidence="2">
    <location>
        <begin position="8"/>
        <end position="174"/>
    </location>
</feature>
<dbReference type="PANTHER" id="PTHR43441">
    <property type="entry name" value="RIBOSOMAL-PROTEIN-SERINE ACETYLTRANSFERASE"/>
    <property type="match status" value="1"/>
</dbReference>
<sequence length="205" mass="23192">MHRRGRFVVLRELATADLDRAAEMWGDPGATRYLTADPMSRQGAAEALREALRSAASPRRRTYHLAIAQPDDDTLVGSVAVNREGRSSAYVHSFVLHPQARNLSLAGAEAARLTAAFCFEELGLHRFWCMCREDNTNARRLYLGLGMQEQGLFREVDFKEGRWHNHLVFDWLAPQWAERRRPPAQRRLPPTDATSPRGTAARAMP</sequence>
<dbReference type="RefSeq" id="WP_189848835.1">
    <property type="nucleotide sequence ID" value="NZ_BMVV01000005.1"/>
</dbReference>
<evidence type="ECO:0000313" key="4">
    <source>
        <dbReference type="Proteomes" id="UP001604282"/>
    </source>
</evidence>
<dbReference type="EMBL" id="JBICZW010000006">
    <property type="protein sequence ID" value="MFG3189720.1"/>
    <property type="molecule type" value="Genomic_DNA"/>
</dbReference>
<protein>
    <submittedName>
        <fullName evidence="3">GNAT family N-acetyltransferase</fullName>
        <ecNumber evidence="3">2.3.-.-</ecNumber>
    </submittedName>
</protein>
<keyword evidence="4" id="KW-1185">Reference proteome</keyword>
<keyword evidence="3" id="KW-0808">Transferase</keyword>
<dbReference type="Gene3D" id="3.40.630.30">
    <property type="match status" value="1"/>
</dbReference>
<reference evidence="3 4" key="1">
    <citation type="submission" date="2024-10" db="EMBL/GenBank/DDBJ databases">
        <title>The Natural Products Discovery Center: Release of the First 8490 Sequenced Strains for Exploring Actinobacteria Biosynthetic Diversity.</title>
        <authorList>
            <person name="Kalkreuter E."/>
            <person name="Kautsar S.A."/>
            <person name="Yang D."/>
            <person name="Bader C.D."/>
            <person name="Teijaro C.N."/>
            <person name="Fluegel L."/>
            <person name="Davis C.M."/>
            <person name="Simpson J.R."/>
            <person name="Lauterbach L."/>
            <person name="Steele A.D."/>
            <person name="Gui C."/>
            <person name="Meng S."/>
            <person name="Li G."/>
            <person name="Viehrig K."/>
            <person name="Ye F."/>
            <person name="Su P."/>
            <person name="Kiefer A.F."/>
            <person name="Nichols A."/>
            <person name="Cepeda A.J."/>
            <person name="Yan W."/>
            <person name="Fan B."/>
            <person name="Jiang Y."/>
            <person name="Adhikari A."/>
            <person name="Zheng C.-J."/>
            <person name="Schuster L."/>
            <person name="Cowan T.M."/>
            <person name="Smanski M.J."/>
            <person name="Chevrette M.G."/>
            <person name="De Carvalho L.P.S."/>
            <person name="Shen B."/>
        </authorList>
    </citation>
    <scope>NUCLEOTIDE SEQUENCE [LARGE SCALE GENOMIC DNA]</scope>
    <source>
        <strain evidence="3 4">NPDC048229</strain>
    </source>
</reference>
<evidence type="ECO:0000313" key="3">
    <source>
        <dbReference type="EMBL" id="MFG3189720.1"/>
    </source>
</evidence>
<organism evidence="3 4">
    <name type="scientific">Streptomyces omiyaensis</name>
    <dbReference type="NCBI Taxonomy" id="68247"/>
    <lineage>
        <taxon>Bacteria</taxon>
        <taxon>Bacillati</taxon>
        <taxon>Actinomycetota</taxon>
        <taxon>Actinomycetes</taxon>
        <taxon>Kitasatosporales</taxon>
        <taxon>Streptomycetaceae</taxon>
        <taxon>Streptomyces</taxon>
    </lineage>
</organism>
<accession>A0ABW7BQC2</accession>
<dbReference type="PANTHER" id="PTHR43441:SF2">
    <property type="entry name" value="FAMILY ACETYLTRANSFERASE, PUTATIVE (AFU_ORTHOLOGUE AFUA_7G00850)-RELATED"/>
    <property type="match status" value="1"/>
</dbReference>
<dbReference type="PROSITE" id="PS51186">
    <property type="entry name" value="GNAT"/>
    <property type="match status" value="1"/>
</dbReference>
<keyword evidence="3" id="KW-0012">Acyltransferase</keyword>
<comment type="caution">
    <text evidence="3">The sequence shown here is derived from an EMBL/GenBank/DDBJ whole genome shotgun (WGS) entry which is preliminary data.</text>
</comment>